<proteinExistence type="predicted"/>
<dbReference type="Proteomes" id="UP000694005">
    <property type="component" value="Chromosome A09"/>
</dbReference>
<accession>A0A8D9FZQ7</accession>
<evidence type="ECO:0000313" key="2">
    <source>
        <dbReference type="Proteomes" id="UP000694005"/>
    </source>
</evidence>
<evidence type="ECO:0000313" key="1">
    <source>
        <dbReference type="EMBL" id="CAG7861947.1"/>
    </source>
</evidence>
<sequence length="74" mass="8195">TALLSGYSLNRKHEDALSVFPEISLECSADNVSSTLGVARWALPHPTKRNVFKDLTLALNGAKQQFLKRRARGE</sequence>
<dbReference type="Gramene" id="A09p24140.2_BraZ1">
    <property type="protein sequence ID" value="A09p24140.2_BraZ1.CDS"/>
    <property type="gene ID" value="A09g24140.2_BraZ1"/>
</dbReference>
<reference evidence="1 2" key="1">
    <citation type="submission" date="2021-07" db="EMBL/GenBank/DDBJ databases">
        <authorList>
            <consortium name="Genoscope - CEA"/>
            <person name="William W."/>
        </authorList>
    </citation>
    <scope>NUCLEOTIDE SEQUENCE [LARGE SCALE GENOMIC DNA]</scope>
</reference>
<gene>
    <name evidence="1" type="ORF">BRAPAZ1V2_A09P24140.2</name>
</gene>
<dbReference type="AlphaFoldDB" id="A0A8D9FZQ7"/>
<organism evidence="1 2">
    <name type="scientific">Brassica campestris</name>
    <name type="common">Field mustard</name>
    <dbReference type="NCBI Taxonomy" id="3711"/>
    <lineage>
        <taxon>Eukaryota</taxon>
        <taxon>Viridiplantae</taxon>
        <taxon>Streptophyta</taxon>
        <taxon>Embryophyta</taxon>
        <taxon>Tracheophyta</taxon>
        <taxon>Spermatophyta</taxon>
        <taxon>Magnoliopsida</taxon>
        <taxon>eudicotyledons</taxon>
        <taxon>Gunneridae</taxon>
        <taxon>Pentapetalae</taxon>
        <taxon>rosids</taxon>
        <taxon>malvids</taxon>
        <taxon>Brassicales</taxon>
        <taxon>Brassicaceae</taxon>
        <taxon>Brassiceae</taxon>
        <taxon>Brassica</taxon>
    </lineage>
</organism>
<name>A0A8D9FZQ7_BRACM</name>
<protein>
    <submittedName>
        <fullName evidence="1">Uncharacterized protein</fullName>
    </submittedName>
</protein>
<feature type="non-terminal residue" evidence="1">
    <location>
        <position position="1"/>
    </location>
</feature>
<dbReference type="EMBL" id="LS974625">
    <property type="protein sequence ID" value="CAG7861947.1"/>
    <property type="molecule type" value="Genomic_DNA"/>
</dbReference>